<dbReference type="Proteomes" id="UP000467840">
    <property type="component" value="Chromosome 5"/>
</dbReference>
<feature type="domain" description="hAT-like transposase RNase-H fold" evidence="2">
    <location>
        <begin position="104"/>
        <end position="186"/>
    </location>
</feature>
<evidence type="ECO:0008006" key="5">
    <source>
        <dbReference type="Google" id="ProtNLM"/>
    </source>
</evidence>
<dbReference type="PANTHER" id="PTHR23272">
    <property type="entry name" value="BED FINGER-RELATED"/>
    <property type="match status" value="1"/>
</dbReference>
<evidence type="ECO:0000259" key="1">
    <source>
        <dbReference type="Pfam" id="PF05699"/>
    </source>
</evidence>
<feature type="domain" description="HAT C-terminal dimerisation" evidence="1">
    <location>
        <begin position="243"/>
        <end position="326"/>
    </location>
</feature>
<proteinExistence type="predicted"/>
<dbReference type="Pfam" id="PF14372">
    <property type="entry name" value="hAT-like_RNase-H"/>
    <property type="match status" value="1"/>
</dbReference>
<dbReference type="InterPro" id="IPR025525">
    <property type="entry name" value="hAT-like_transposase_RNase-H"/>
</dbReference>
<name>A0A6A6NGD8_HEVBR</name>
<organism evidence="3 4">
    <name type="scientific">Hevea brasiliensis</name>
    <name type="common">Para rubber tree</name>
    <name type="synonym">Siphonia brasiliensis</name>
    <dbReference type="NCBI Taxonomy" id="3981"/>
    <lineage>
        <taxon>Eukaryota</taxon>
        <taxon>Viridiplantae</taxon>
        <taxon>Streptophyta</taxon>
        <taxon>Embryophyta</taxon>
        <taxon>Tracheophyta</taxon>
        <taxon>Spermatophyta</taxon>
        <taxon>Magnoliopsida</taxon>
        <taxon>eudicotyledons</taxon>
        <taxon>Gunneridae</taxon>
        <taxon>Pentapetalae</taxon>
        <taxon>rosids</taxon>
        <taxon>fabids</taxon>
        <taxon>Malpighiales</taxon>
        <taxon>Euphorbiaceae</taxon>
        <taxon>Crotonoideae</taxon>
        <taxon>Micrandreae</taxon>
        <taxon>Hevea</taxon>
    </lineage>
</organism>
<dbReference type="Pfam" id="PF05699">
    <property type="entry name" value="Dimer_Tnp_hAT"/>
    <property type="match status" value="1"/>
</dbReference>
<dbReference type="GO" id="GO:0003677">
    <property type="term" value="F:DNA binding"/>
    <property type="evidence" value="ECO:0007669"/>
    <property type="project" value="InterPro"/>
</dbReference>
<dbReference type="SUPFAM" id="SSF53098">
    <property type="entry name" value="Ribonuclease H-like"/>
    <property type="match status" value="1"/>
</dbReference>
<dbReference type="PANTHER" id="PTHR23272:SF182">
    <property type="entry name" value="OS09G0381850 PROTEIN"/>
    <property type="match status" value="1"/>
</dbReference>
<reference evidence="3 4" key="1">
    <citation type="journal article" date="2020" name="Mol. Plant">
        <title>The Chromosome-Based Rubber Tree Genome Provides New Insights into Spurge Genome Evolution and Rubber Biosynthesis.</title>
        <authorList>
            <person name="Liu J."/>
            <person name="Shi C."/>
            <person name="Shi C.C."/>
            <person name="Li W."/>
            <person name="Zhang Q.J."/>
            <person name="Zhang Y."/>
            <person name="Li K."/>
            <person name="Lu H.F."/>
            <person name="Shi C."/>
            <person name="Zhu S.T."/>
            <person name="Xiao Z.Y."/>
            <person name="Nan H."/>
            <person name="Yue Y."/>
            <person name="Zhu X.G."/>
            <person name="Wu Y."/>
            <person name="Hong X.N."/>
            <person name="Fan G.Y."/>
            <person name="Tong Y."/>
            <person name="Zhang D."/>
            <person name="Mao C.L."/>
            <person name="Liu Y.L."/>
            <person name="Hao S.J."/>
            <person name="Liu W.Q."/>
            <person name="Lv M.Q."/>
            <person name="Zhang H.B."/>
            <person name="Liu Y."/>
            <person name="Hu-Tang G.R."/>
            <person name="Wang J.P."/>
            <person name="Wang J.H."/>
            <person name="Sun Y.H."/>
            <person name="Ni S.B."/>
            <person name="Chen W.B."/>
            <person name="Zhang X.C."/>
            <person name="Jiao Y.N."/>
            <person name="Eichler E.E."/>
            <person name="Li G.H."/>
            <person name="Liu X."/>
            <person name="Gao L.Z."/>
        </authorList>
    </citation>
    <scope>NUCLEOTIDE SEQUENCE [LARGE SCALE GENOMIC DNA]</scope>
    <source>
        <strain evidence="4">cv. GT1</strain>
        <tissue evidence="3">Leaf</tissue>
    </source>
</reference>
<evidence type="ECO:0000313" key="4">
    <source>
        <dbReference type="Proteomes" id="UP000467840"/>
    </source>
</evidence>
<dbReference type="AlphaFoldDB" id="A0A6A6NGD8"/>
<sequence length="352" mass="40810">MIVVHELPFLFTEYELFNLLMRTATPYYQKISRAAVRKDYFSAYDIEKKKVKDLLKHVDKVSVTIDLCKSAEWKIEDKVWTVYVDNVAYNDAAIRMLKDNLAYKNSLTLNAHEKVGYMQAMVSKMKKKIDKYWGDCNLLISIAVISDPRNKMKLVKWCFLEIYSKSDAIEQMTIVQETLLILYNEYVKAHRAKNVDIETSGAKNQKEGSNYNVRGKGKVRGRAQFYGYIKNVDNIIEQAKSKLNVYLEDGVHICEDDEKFDALEWWKMNNTKYRILSKMARDILSIPIATVASESAFSARGRVIDPHRVALGAGIVQVLTCGSYWLRAFYGIQRKRKANTIIYYTSVFNKTW</sequence>
<accession>A0A6A6NGD8</accession>
<dbReference type="InterPro" id="IPR012337">
    <property type="entry name" value="RNaseH-like_sf"/>
</dbReference>
<keyword evidence="4" id="KW-1185">Reference proteome</keyword>
<evidence type="ECO:0000259" key="2">
    <source>
        <dbReference type="Pfam" id="PF14372"/>
    </source>
</evidence>
<dbReference type="InterPro" id="IPR008906">
    <property type="entry name" value="HATC_C_dom"/>
</dbReference>
<protein>
    <recommendedName>
        <fullName evidence="5">HAT C-terminal dimerisation domain-containing protein</fullName>
    </recommendedName>
</protein>
<comment type="caution">
    <text evidence="3">The sequence shown here is derived from an EMBL/GenBank/DDBJ whole genome shotgun (WGS) entry which is preliminary data.</text>
</comment>
<dbReference type="GO" id="GO:0046983">
    <property type="term" value="F:protein dimerization activity"/>
    <property type="evidence" value="ECO:0007669"/>
    <property type="project" value="InterPro"/>
</dbReference>
<gene>
    <name evidence="3" type="ORF">GH714_009903</name>
</gene>
<evidence type="ECO:0000313" key="3">
    <source>
        <dbReference type="EMBL" id="KAF2324201.1"/>
    </source>
</evidence>
<dbReference type="EMBL" id="JAAGAX010000001">
    <property type="protein sequence ID" value="KAF2324201.1"/>
    <property type="molecule type" value="Genomic_DNA"/>
</dbReference>